<reference evidence="1" key="1">
    <citation type="submission" date="2022-02" db="EMBL/GenBank/DDBJ databases">
        <title>Plant Genome Project.</title>
        <authorList>
            <person name="Zhang R.-G."/>
        </authorList>
    </citation>
    <scope>NUCLEOTIDE SEQUENCE</scope>
    <source>
        <strain evidence="1">AT1</strain>
    </source>
</reference>
<dbReference type="Proteomes" id="UP001062846">
    <property type="component" value="Chromosome 4"/>
</dbReference>
<proteinExistence type="predicted"/>
<protein>
    <submittedName>
        <fullName evidence="1">Uncharacterized protein</fullName>
    </submittedName>
</protein>
<gene>
    <name evidence="1" type="ORF">RHMOL_Rhmol04G0370200</name>
</gene>
<evidence type="ECO:0000313" key="2">
    <source>
        <dbReference type="Proteomes" id="UP001062846"/>
    </source>
</evidence>
<organism evidence="1 2">
    <name type="scientific">Rhododendron molle</name>
    <name type="common">Chinese azalea</name>
    <name type="synonym">Azalea mollis</name>
    <dbReference type="NCBI Taxonomy" id="49168"/>
    <lineage>
        <taxon>Eukaryota</taxon>
        <taxon>Viridiplantae</taxon>
        <taxon>Streptophyta</taxon>
        <taxon>Embryophyta</taxon>
        <taxon>Tracheophyta</taxon>
        <taxon>Spermatophyta</taxon>
        <taxon>Magnoliopsida</taxon>
        <taxon>eudicotyledons</taxon>
        <taxon>Gunneridae</taxon>
        <taxon>Pentapetalae</taxon>
        <taxon>asterids</taxon>
        <taxon>Ericales</taxon>
        <taxon>Ericaceae</taxon>
        <taxon>Ericoideae</taxon>
        <taxon>Rhodoreae</taxon>
        <taxon>Rhododendron</taxon>
    </lineage>
</organism>
<comment type="caution">
    <text evidence="1">The sequence shown here is derived from an EMBL/GenBank/DDBJ whole genome shotgun (WGS) entry which is preliminary data.</text>
</comment>
<keyword evidence="2" id="KW-1185">Reference proteome</keyword>
<accession>A0ACC0P9B7</accession>
<dbReference type="EMBL" id="CM046391">
    <property type="protein sequence ID" value="KAI8561809.1"/>
    <property type="molecule type" value="Genomic_DNA"/>
</dbReference>
<evidence type="ECO:0000313" key="1">
    <source>
        <dbReference type="EMBL" id="KAI8561809.1"/>
    </source>
</evidence>
<sequence length="100" mass="11703">MILAHIRYLLIMINILSFVLSGLRYSHGETIDRKILNVREELWKETLPLQMGYRLYLPEGVKSYTSYEVKISYPASVCAMKHLLVFSIFPCETYLNVIDE</sequence>
<name>A0ACC0P9B7_RHOML</name>